<sequence length="86" mass="9440">MGFKPLYFGLYLGRHGGYRNLAIIEKITATIMGKTLDGRFCHDIATGLIICDPDCITCQQFIGKQRAIDCLGKITCFFSTATIGMA</sequence>
<dbReference type="Proteomes" id="UP000032735">
    <property type="component" value="Chromosome"/>
</dbReference>
<organism evidence="1 2">
    <name type="scientific">Xenorhabdus poinarii G6</name>
    <dbReference type="NCBI Taxonomy" id="1354304"/>
    <lineage>
        <taxon>Bacteria</taxon>
        <taxon>Pseudomonadati</taxon>
        <taxon>Pseudomonadota</taxon>
        <taxon>Gammaproteobacteria</taxon>
        <taxon>Enterobacterales</taxon>
        <taxon>Morganellaceae</taxon>
        <taxon>Xenorhabdus</taxon>
    </lineage>
</organism>
<reference evidence="1 2" key="1">
    <citation type="submission" date="2013-07" db="EMBL/GenBank/DDBJ databases">
        <authorList>
            <person name="Genoscope - CEA"/>
        </authorList>
    </citation>
    <scope>NUCLEOTIDE SEQUENCE [LARGE SCALE GENOMIC DNA]</scope>
    <source>
        <strain evidence="1 2">G6</strain>
    </source>
</reference>
<dbReference type="KEGG" id="xpo:XPG1_1567"/>
<dbReference type="AlphaFoldDB" id="A0A068R1U2"/>
<dbReference type="HOGENOM" id="CLU_2497138_0_0_6"/>
<dbReference type="EMBL" id="FO704551">
    <property type="protein sequence ID" value="CDG21222.1"/>
    <property type="molecule type" value="Genomic_DNA"/>
</dbReference>
<evidence type="ECO:0000313" key="1">
    <source>
        <dbReference type="EMBL" id="CDG21222.1"/>
    </source>
</evidence>
<gene>
    <name evidence="1" type="ORF">XPG1_1567</name>
</gene>
<keyword evidence="2" id="KW-1185">Reference proteome</keyword>
<accession>A0A068R1U2</accession>
<proteinExistence type="predicted"/>
<protein>
    <submittedName>
        <fullName evidence="1">Uncharacterized protein</fullName>
    </submittedName>
</protein>
<name>A0A068R1U2_9GAMM</name>
<evidence type="ECO:0000313" key="2">
    <source>
        <dbReference type="Proteomes" id="UP000032735"/>
    </source>
</evidence>